<dbReference type="AlphaFoldDB" id="A0A3E1RFP3"/>
<dbReference type="EMBL" id="QFZK01000002">
    <property type="protein sequence ID" value="RFO97842.1"/>
    <property type="molecule type" value="Genomic_DNA"/>
</dbReference>
<evidence type="ECO:0000313" key="1">
    <source>
        <dbReference type="EMBL" id="RFO97842.1"/>
    </source>
</evidence>
<dbReference type="Proteomes" id="UP000260665">
    <property type="component" value="Unassembled WGS sequence"/>
</dbReference>
<keyword evidence="2" id="KW-1185">Reference proteome</keyword>
<reference evidence="1 2" key="1">
    <citation type="submission" date="2018-05" db="EMBL/GenBank/DDBJ databases">
        <title>Rhodoferax soyangensis sp.nov., isolated from an oligotrophic freshwater lake.</title>
        <authorList>
            <person name="Park M."/>
        </authorList>
    </citation>
    <scope>NUCLEOTIDE SEQUENCE [LARGE SCALE GENOMIC DNA]</scope>
    <source>
        <strain evidence="1 2">IMCC26218</strain>
    </source>
</reference>
<proteinExistence type="predicted"/>
<protein>
    <submittedName>
        <fullName evidence="1">Uncharacterized protein</fullName>
    </submittedName>
</protein>
<sequence length="260" mass="28652">MRDPRGHSLRIYDDVYDSHAFAALSPHDVLAYLALLRELKGFNNGDLSLPLTRAKKCGINHHVTLARSLRALCAVGLVSITQKGGCTRGGQRKPTLYRVTDRECFEIPAKLLDATKETNEWQRITSVQQAVDLIAAAELAVKKEPEEKNSPGHDVTATVSRGVLVGSKTRTWCDTWNGGPGHGVTMAIKGSNPMAMRVATGFLQEEEKAIHRTPHVPPLYVAIPTPAYRCTGHHNRHRWLTQGQLGFLVSLTSTHQSITH</sequence>
<gene>
    <name evidence="1" type="ORF">DIC66_03695</name>
</gene>
<name>A0A3E1RFP3_9BURK</name>
<comment type="caution">
    <text evidence="1">The sequence shown here is derived from an EMBL/GenBank/DDBJ whole genome shotgun (WGS) entry which is preliminary data.</text>
</comment>
<accession>A0A3E1RFP3</accession>
<evidence type="ECO:0000313" key="2">
    <source>
        <dbReference type="Proteomes" id="UP000260665"/>
    </source>
</evidence>
<organism evidence="1 2">
    <name type="scientific">Rhodoferax lacus</name>
    <dbReference type="NCBI Taxonomy" id="2184758"/>
    <lineage>
        <taxon>Bacteria</taxon>
        <taxon>Pseudomonadati</taxon>
        <taxon>Pseudomonadota</taxon>
        <taxon>Betaproteobacteria</taxon>
        <taxon>Burkholderiales</taxon>
        <taxon>Comamonadaceae</taxon>
        <taxon>Rhodoferax</taxon>
    </lineage>
</organism>
<dbReference type="RefSeq" id="WP_117174208.1">
    <property type="nucleotide sequence ID" value="NZ_QFZK01000002.1"/>
</dbReference>